<dbReference type="InterPro" id="IPR001005">
    <property type="entry name" value="SANT/Myb"/>
</dbReference>
<dbReference type="Pfam" id="PF13921">
    <property type="entry name" value="Myb_DNA-bind_6"/>
    <property type="match status" value="1"/>
</dbReference>
<reference evidence="2 3" key="1">
    <citation type="submission" date="2020-12" db="EMBL/GenBank/DDBJ databases">
        <title>Metabolic potential, ecology and presence of endohyphal bacteria is reflected in genomic diversity of Mucoromycotina.</title>
        <authorList>
            <person name="Muszewska A."/>
            <person name="Okrasinska A."/>
            <person name="Steczkiewicz K."/>
            <person name="Drgas O."/>
            <person name="Orlowska M."/>
            <person name="Perlinska-Lenart U."/>
            <person name="Aleksandrzak-Piekarczyk T."/>
            <person name="Szatraj K."/>
            <person name="Zielenkiewicz U."/>
            <person name="Pilsyk S."/>
            <person name="Malc E."/>
            <person name="Mieczkowski P."/>
            <person name="Kruszewska J.S."/>
            <person name="Biernat P."/>
            <person name="Pawlowska J."/>
        </authorList>
    </citation>
    <scope>NUCLEOTIDE SEQUENCE [LARGE SCALE GENOMIC DNA]</scope>
    <source>
        <strain evidence="2 3">CBS 142.35</strain>
    </source>
</reference>
<gene>
    <name evidence="2" type="ORF">INT45_000054</name>
</gene>
<dbReference type="AlphaFoldDB" id="A0A8H7VJY4"/>
<dbReference type="InterPro" id="IPR009057">
    <property type="entry name" value="Homeodomain-like_sf"/>
</dbReference>
<dbReference type="EMBL" id="JAEPRB010000187">
    <property type="protein sequence ID" value="KAG2219278.1"/>
    <property type="molecule type" value="Genomic_DNA"/>
</dbReference>
<protein>
    <recommendedName>
        <fullName evidence="1">Myb-like domain-containing protein</fullName>
    </recommendedName>
</protein>
<comment type="caution">
    <text evidence="2">The sequence shown here is derived from an EMBL/GenBank/DDBJ whole genome shotgun (WGS) entry which is preliminary data.</text>
</comment>
<dbReference type="PROSITE" id="PS50090">
    <property type="entry name" value="MYB_LIKE"/>
    <property type="match status" value="1"/>
</dbReference>
<evidence type="ECO:0000313" key="2">
    <source>
        <dbReference type="EMBL" id="KAG2219278.1"/>
    </source>
</evidence>
<sequence length="295" mass="34620">MMTPKKTTIRYIDFFTFFPLEIICLIFNFLPPEAVAESTMVSKLWAQQLFRCDSCWSDVIVTELSGGDFLYPCQQLSHIIHHVHHLTLPYGSHYLQLFLNRMARTHSDTHFKSITFASHYIPPKSQTYNTKTLIKPPTPQFLVNFLSILIRKNHATLKSIILPNTARISPQIIKTRLARIGSKITINSIHFIKQEPTPIHPKPIYYPLPPLPKQLPHLRDPTQLLNWHTYWTEEDQDALVWLYRRLPDQWNTICLYLLRSSGGCRQKYRQIHEMYKSDKGGTRVPRPLSSWWEIS</sequence>
<name>A0A8H7VJY4_9FUNG</name>
<accession>A0A8H7VJY4</accession>
<dbReference type="SUPFAM" id="SSF81383">
    <property type="entry name" value="F-box domain"/>
    <property type="match status" value="1"/>
</dbReference>
<dbReference type="InterPro" id="IPR036047">
    <property type="entry name" value="F-box-like_dom_sf"/>
</dbReference>
<evidence type="ECO:0000313" key="3">
    <source>
        <dbReference type="Proteomes" id="UP000646827"/>
    </source>
</evidence>
<dbReference type="Gene3D" id="1.20.1280.50">
    <property type="match status" value="1"/>
</dbReference>
<evidence type="ECO:0000259" key="1">
    <source>
        <dbReference type="PROSITE" id="PS50090"/>
    </source>
</evidence>
<organism evidence="2 3">
    <name type="scientific">Circinella minor</name>
    <dbReference type="NCBI Taxonomy" id="1195481"/>
    <lineage>
        <taxon>Eukaryota</taxon>
        <taxon>Fungi</taxon>
        <taxon>Fungi incertae sedis</taxon>
        <taxon>Mucoromycota</taxon>
        <taxon>Mucoromycotina</taxon>
        <taxon>Mucoromycetes</taxon>
        <taxon>Mucorales</taxon>
        <taxon>Lichtheimiaceae</taxon>
        <taxon>Circinella</taxon>
    </lineage>
</organism>
<dbReference type="Proteomes" id="UP000646827">
    <property type="component" value="Unassembled WGS sequence"/>
</dbReference>
<feature type="domain" description="Myb-like" evidence="1">
    <location>
        <begin position="231"/>
        <end position="272"/>
    </location>
</feature>
<proteinExistence type="predicted"/>
<dbReference type="SUPFAM" id="SSF46689">
    <property type="entry name" value="Homeodomain-like"/>
    <property type="match status" value="1"/>
</dbReference>
<dbReference type="OrthoDB" id="10297815at2759"/>
<keyword evidence="3" id="KW-1185">Reference proteome</keyword>